<dbReference type="EMBL" id="BARU01041713">
    <property type="protein sequence ID" value="GAH77471.1"/>
    <property type="molecule type" value="Genomic_DNA"/>
</dbReference>
<dbReference type="AlphaFoldDB" id="X1I528"/>
<name>X1I528_9ZZZZ</name>
<organism evidence="1">
    <name type="scientific">marine sediment metagenome</name>
    <dbReference type="NCBI Taxonomy" id="412755"/>
    <lineage>
        <taxon>unclassified sequences</taxon>
        <taxon>metagenomes</taxon>
        <taxon>ecological metagenomes</taxon>
    </lineage>
</organism>
<dbReference type="InterPro" id="IPR058240">
    <property type="entry name" value="rSAM_sf"/>
</dbReference>
<feature type="non-terminal residue" evidence="1">
    <location>
        <position position="1"/>
    </location>
</feature>
<comment type="caution">
    <text evidence="1">The sequence shown here is derived from an EMBL/GenBank/DDBJ whole genome shotgun (WGS) entry which is preliminary data.</text>
</comment>
<evidence type="ECO:0000313" key="1">
    <source>
        <dbReference type="EMBL" id="GAH77471.1"/>
    </source>
</evidence>
<sequence length="72" mass="8646">RFCEGMVKRGYNKKIIIDCNFRFDYLIEERAKMMKEAGFRLMKLGLESANQKTLDRLRKNNTVEPKKWSKTQ</sequence>
<reference evidence="1" key="1">
    <citation type="journal article" date="2014" name="Front. Microbiol.">
        <title>High frequency of phylogenetically diverse reductive dehalogenase-homologous genes in deep subseafloor sedimentary metagenomes.</title>
        <authorList>
            <person name="Kawai M."/>
            <person name="Futagami T."/>
            <person name="Toyoda A."/>
            <person name="Takaki Y."/>
            <person name="Nishi S."/>
            <person name="Hori S."/>
            <person name="Arai W."/>
            <person name="Tsubouchi T."/>
            <person name="Morono Y."/>
            <person name="Uchiyama I."/>
            <person name="Ito T."/>
            <person name="Fujiyama A."/>
            <person name="Inagaki F."/>
            <person name="Takami H."/>
        </authorList>
    </citation>
    <scope>NUCLEOTIDE SEQUENCE</scope>
    <source>
        <strain evidence="1">Expedition CK06-06</strain>
    </source>
</reference>
<accession>X1I528</accession>
<dbReference type="SUPFAM" id="SSF102114">
    <property type="entry name" value="Radical SAM enzymes"/>
    <property type="match status" value="1"/>
</dbReference>
<proteinExistence type="predicted"/>
<protein>
    <submittedName>
        <fullName evidence="1">Uncharacterized protein</fullName>
    </submittedName>
</protein>
<gene>
    <name evidence="1" type="ORF">S03H2_64251</name>
</gene>